<dbReference type="AlphaFoldDB" id="A0A0W1RD17"/>
<sequence length="176" mass="19098">METRTAKIISGILAVVCFGLVLSAVYPFTTSNPHSVNPPNDRFTVSDTDAYSARGSLVVDGEVRLAFDGVVATDGGWYQRVVDDDVVSEAYQPTANGTVYHRISVEEREDAEQRRELITENEDRVLIREDQGGDRVTFIVKENGTGVTQPVSGTASVFVNSLFLAGYEAEETASSA</sequence>
<gene>
    <name evidence="1" type="ORF">AUR66_20045</name>
</gene>
<evidence type="ECO:0000313" key="1">
    <source>
        <dbReference type="EMBL" id="KTG11343.1"/>
    </source>
</evidence>
<feature type="non-terminal residue" evidence="1">
    <location>
        <position position="176"/>
    </location>
</feature>
<organism evidence="1 2">
    <name type="scientific">Haloferax profundi</name>
    <dbReference type="NCBI Taxonomy" id="1544718"/>
    <lineage>
        <taxon>Archaea</taxon>
        <taxon>Methanobacteriati</taxon>
        <taxon>Methanobacteriota</taxon>
        <taxon>Stenosarchaea group</taxon>
        <taxon>Halobacteria</taxon>
        <taxon>Halobacteriales</taxon>
        <taxon>Haloferacaceae</taxon>
        <taxon>Haloferax</taxon>
    </lineage>
</organism>
<evidence type="ECO:0000313" key="2">
    <source>
        <dbReference type="Proteomes" id="UP000053157"/>
    </source>
</evidence>
<dbReference type="EMBL" id="LOPV01000651">
    <property type="protein sequence ID" value="KTG11343.1"/>
    <property type="molecule type" value="Genomic_DNA"/>
</dbReference>
<reference evidence="1 2" key="1">
    <citation type="submission" date="2015-12" db="EMBL/GenBank/DDBJ databases">
        <title>Haloferax profundi sp. nov. isolated from the Discovery deep brine-seawater interface in the Red Sea.</title>
        <authorList>
            <person name="Zhang G."/>
            <person name="Stingl U."/>
            <person name="Rashid M."/>
        </authorList>
    </citation>
    <scope>NUCLEOTIDE SEQUENCE [LARGE SCALE GENOMIC DNA]</scope>
    <source>
        <strain evidence="1 2">SB29</strain>
    </source>
</reference>
<proteinExistence type="predicted"/>
<name>A0A0W1RD17_9EURY</name>
<dbReference type="RefSeq" id="WP_058573595.1">
    <property type="nucleotide sequence ID" value="NZ_LOPV01000651.1"/>
</dbReference>
<comment type="caution">
    <text evidence="1">The sequence shown here is derived from an EMBL/GenBank/DDBJ whole genome shotgun (WGS) entry which is preliminary data.</text>
</comment>
<dbReference type="Proteomes" id="UP000053157">
    <property type="component" value="Unassembled WGS sequence"/>
</dbReference>
<protein>
    <submittedName>
        <fullName evidence="1">Uncharacterized protein</fullName>
    </submittedName>
</protein>
<accession>A0A0W1RD17</accession>
<keyword evidence="2" id="KW-1185">Reference proteome</keyword>
<dbReference type="OrthoDB" id="181764at2157"/>